<organism evidence="2 3">
    <name type="scientific">Merismopedia glauca CCAP 1448/3</name>
    <dbReference type="NCBI Taxonomy" id="1296344"/>
    <lineage>
        <taxon>Bacteria</taxon>
        <taxon>Bacillati</taxon>
        <taxon>Cyanobacteriota</taxon>
        <taxon>Cyanophyceae</taxon>
        <taxon>Synechococcales</taxon>
        <taxon>Merismopediaceae</taxon>
        <taxon>Merismopedia</taxon>
    </lineage>
</organism>
<evidence type="ECO:0000313" key="2">
    <source>
        <dbReference type="EMBL" id="PSB02027.1"/>
    </source>
</evidence>
<reference evidence="2 3" key="1">
    <citation type="submission" date="2018-02" db="EMBL/GenBank/DDBJ databases">
        <authorList>
            <person name="Cohen D.B."/>
            <person name="Kent A.D."/>
        </authorList>
    </citation>
    <scope>NUCLEOTIDE SEQUENCE [LARGE SCALE GENOMIC DNA]</scope>
    <source>
        <strain evidence="2 3">CCAP 1448/3</strain>
    </source>
</reference>
<reference evidence="2 3" key="2">
    <citation type="submission" date="2018-03" db="EMBL/GenBank/DDBJ databases">
        <title>The ancient ancestry and fast evolution of plastids.</title>
        <authorList>
            <person name="Moore K.R."/>
            <person name="Magnabosco C."/>
            <person name="Momper L."/>
            <person name="Gold D.A."/>
            <person name="Bosak T."/>
            <person name="Fournier G.P."/>
        </authorList>
    </citation>
    <scope>NUCLEOTIDE SEQUENCE [LARGE SCALE GENOMIC DNA]</scope>
    <source>
        <strain evidence="2 3">CCAP 1448/3</strain>
    </source>
</reference>
<evidence type="ECO:0000313" key="3">
    <source>
        <dbReference type="Proteomes" id="UP000238762"/>
    </source>
</evidence>
<sequence length="198" mass="21630">MINMACLLNSNSNYQEIMANKLAKNLCFYALALAVTELALIPSVMAQSSQQTANPNSTIGNNSEFNTVIQTPNQNNAQNQVNFSNILPLNNPIYTPVNTENDLGLNLSVAVNTLDSANVTLFLGLIYQPGRTDDHKARMARLRAETAVLESQKELGQAQLQLLQKQIAEAEYRLQKLQQSSPETPPQGSDGSEGLKNP</sequence>
<dbReference type="AlphaFoldDB" id="A0A2T1C1K0"/>
<name>A0A2T1C1K0_9CYAN</name>
<keyword evidence="3" id="KW-1185">Reference proteome</keyword>
<accession>A0A2T1C1K0</accession>
<gene>
    <name evidence="2" type="ORF">C7B64_15375</name>
</gene>
<feature type="region of interest" description="Disordered" evidence="1">
    <location>
        <begin position="174"/>
        <end position="198"/>
    </location>
</feature>
<comment type="caution">
    <text evidence="2">The sequence shown here is derived from an EMBL/GenBank/DDBJ whole genome shotgun (WGS) entry which is preliminary data.</text>
</comment>
<dbReference type="EMBL" id="PVWJ01000077">
    <property type="protein sequence ID" value="PSB02027.1"/>
    <property type="molecule type" value="Genomic_DNA"/>
</dbReference>
<dbReference type="OrthoDB" id="517768at2"/>
<protein>
    <submittedName>
        <fullName evidence="2">Uncharacterized protein</fullName>
    </submittedName>
</protein>
<evidence type="ECO:0000256" key="1">
    <source>
        <dbReference type="SAM" id="MobiDB-lite"/>
    </source>
</evidence>
<dbReference type="Proteomes" id="UP000238762">
    <property type="component" value="Unassembled WGS sequence"/>
</dbReference>
<proteinExistence type="predicted"/>
<feature type="compositionally biased region" description="Polar residues" evidence="1">
    <location>
        <begin position="176"/>
        <end position="190"/>
    </location>
</feature>